<sequence>MLKIKNIEFIKTVYDESLSHNIFSIANIQFSNYPPINGALLYWKKNSSRSEFTAEGDYKFFYDMANITYYASVKFPKNVKLTRDQKQELAYILLDERGSIGTYSFKTHPNRRRKFKPKQSLEKLNFPKDFDVKSIPSYVGPIIDDLDMNQLLEANPNFSKKFIHDYCFWRYNLVKLHPNEFEAYLDYVDFSYVCYACDLLTENYLIDHLDQLDVSSLQYNYPVLSRLSASFKKYIIDELRRQKVKMNKHFEDEIDLFIEDDTYFSEYSTIHLLDDDEIEEEEEILEYQFFEYDRGQYKWPGSEHMVKGIPSLASQIYDEMGYKKHSNKEMDAIFKGYSDKQVQLISAIFEPHWLHRYRDQLDWNIVCQYNEHLTEDFLNAHLQYVDFESLGNNLWCELSETFIEKHMNQFNHNKPVPIIIRHLTEQLYLNHKDTIKVDSDLLYQYYDAIGNEEYEKLQNLLSE</sequence>
<keyword evidence="2" id="KW-1185">Reference proteome</keyword>
<dbReference type="EMBL" id="OBMQ01000016">
    <property type="protein sequence ID" value="SOC23994.1"/>
    <property type="molecule type" value="Genomic_DNA"/>
</dbReference>
<dbReference type="RefSeq" id="WP_097074998.1">
    <property type="nucleotide sequence ID" value="NZ_OBMQ01000016.1"/>
</dbReference>
<dbReference type="OrthoDB" id="2725735at2"/>
<proteinExistence type="predicted"/>
<evidence type="ECO:0000313" key="1">
    <source>
        <dbReference type="EMBL" id="SOC23994.1"/>
    </source>
</evidence>
<name>A0A285TS26_9BACL</name>
<accession>A0A285TS26</accession>
<dbReference type="AlphaFoldDB" id="A0A285TS26"/>
<evidence type="ECO:0000313" key="2">
    <source>
        <dbReference type="Proteomes" id="UP000219636"/>
    </source>
</evidence>
<protein>
    <submittedName>
        <fullName evidence="1">Uncharacterized protein</fullName>
    </submittedName>
</protein>
<gene>
    <name evidence="1" type="ORF">SAMN05880501_11664</name>
</gene>
<dbReference type="Proteomes" id="UP000219636">
    <property type="component" value="Unassembled WGS sequence"/>
</dbReference>
<organism evidence="1 2">
    <name type="scientific">Ureibacillus xyleni</name>
    <dbReference type="NCBI Taxonomy" id="614648"/>
    <lineage>
        <taxon>Bacteria</taxon>
        <taxon>Bacillati</taxon>
        <taxon>Bacillota</taxon>
        <taxon>Bacilli</taxon>
        <taxon>Bacillales</taxon>
        <taxon>Caryophanaceae</taxon>
        <taxon>Ureibacillus</taxon>
    </lineage>
</organism>
<reference evidence="2" key="1">
    <citation type="submission" date="2017-08" db="EMBL/GenBank/DDBJ databases">
        <authorList>
            <person name="Varghese N."/>
            <person name="Submissions S."/>
        </authorList>
    </citation>
    <scope>NUCLEOTIDE SEQUENCE [LARGE SCALE GENOMIC DNA]</scope>
    <source>
        <strain evidence="2">JC22</strain>
    </source>
</reference>